<dbReference type="PANTHER" id="PTHR21510">
    <property type="entry name" value="AKNA DOMAIN-CONTAINING PROTEIN"/>
    <property type="match status" value="1"/>
</dbReference>
<feature type="compositionally biased region" description="Low complexity" evidence="2">
    <location>
        <begin position="23"/>
        <end position="32"/>
    </location>
</feature>
<dbReference type="PANTHER" id="PTHR21510:SF13">
    <property type="entry name" value="AKNA DOMAIN-CONTAINING PROTEIN"/>
    <property type="match status" value="1"/>
</dbReference>
<evidence type="ECO:0000256" key="2">
    <source>
        <dbReference type="SAM" id="MobiDB-lite"/>
    </source>
</evidence>
<feature type="compositionally biased region" description="Polar residues" evidence="2">
    <location>
        <begin position="205"/>
        <end position="214"/>
    </location>
</feature>
<sequence>MPKRLLPKPSAPDDNQSFRVKSKSTTNISTKSGPVKPTHMSVSDIPHINIDDPDQSEIQSTTSEKSRTELASKLNQEFSKRKQATELVKQLQLDYDKLLSKYATAELTIDQLRLGARINLHSNSPTPSQATTGSFPPAQRQEAIMVNQSMSRGMKSPSPFQGSLGTMSPQSIVKVFTENKNKPNDNQDNKNNNGNGNQGNNKNNTLNEKSGQNSEVDRKLKETSGEVKGLWTGGELE</sequence>
<organism evidence="3 4">
    <name type="scientific">Tegillarca granosa</name>
    <name type="common">Malaysian cockle</name>
    <name type="synonym">Anadara granosa</name>
    <dbReference type="NCBI Taxonomy" id="220873"/>
    <lineage>
        <taxon>Eukaryota</taxon>
        <taxon>Metazoa</taxon>
        <taxon>Spiralia</taxon>
        <taxon>Lophotrochozoa</taxon>
        <taxon>Mollusca</taxon>
        <taxon>Bivalvia</taxon>
        <taxon>Autobranchia</taxon>
        <taxon>Pteriomorphia</taxon>
        <taxon>Arcoida</taxon>
        <taxon>Arcoidea</taxon>
        <taxon>Arcidae</taxon>
        <taxon>Tegillarca</taxon>
    </lineage>
</organism>
<dbReference type="Proteomes" id="UP001217089">
    <property type="component" value="Unassembled WGS sequence"/>
</dbReference>
<name>A0ABQ9FVK6_TEGGR</name>
<keyword evidence="4" id="KW-1185">Reference proteome</keyword>
<evidence type="ECO:0000256" key="1">
    <source>
        <dbReference type="SAM" id="Coils"/>
    </source>
</evidence>
<proteinExistence type="predicted"/>
<feature type="region of interest" description="Disordered" evidence="2">
    <location>
        <begin position="172"/>
        <end position="237"/>
    </location>
</feature>
<comment type="caution">
    <text evidence="3">The sequence shown here is derived from an EMBL/GenBank/DDBJ whole genome shotgun (WGS) entry which is preliminary data.</text>
</comment>
<reference evidence="3 4" key="1">
    <citation type="submission" date="2022-12" db="EMBL/GenBank/DDBJ databases">
        <title>Chromosome-level genome of Tegillarca granosa.</title>
        <authorList>
            <person name="Kim J."/>
        </authorList>
    </citation>
    <scope>NUCLEOTIDE SEQUENCE [LARGE SCALE GENOMIC DNA]</scope>
    <source>
        <strain evidence="3">Teg-2019</strain>
        <tissue evidence="3">Adductor muscle</tissue>
    </source>
</reference>
<accession>A0ABQ9FVK6</accession>
<feature type="compositionally biased region" description="Basic and acidic residues" evidence="2">
    <location>
        <begin position="215"/>
        <end position="225"/>
    </location>
</feature>
<keyword evidence="1" id="KW-0175">Coiled coil</keyword>
<evidence type="ECO:0000313" key="4">
    <source>
        <dbReference type="Proteomes" id="UP001217089"/>
    </source>
</evidence>
<dbReference type="EMBL" id="JARBDR010000107">
    <property type="protein sequence ID" value="KAJ8321278.1"/>
    <property type="molecule type" value="Genomic_DNA"/>
</dbReference>
<feature type="region of interest" description="Disordered" evidence="2">
    <location>
        <begin position="1"/>
        <end position="71"/>
    </location>
</feature>
<feature type="compositionally biased region" description="Basic and acidic residues" evidence="2">
    <location>
        <begin position="177"/>
        <end position="188"/>
    </location>
</feature>
<dbReference type="InterPro" id="IPR052655">
    <property type="entry name" value="AKNA_Centrosome-Trans_reg"/>
</dbReference>
<gene>
    <name evidence="3" type="ORF">KUTeg_001136</name>
</gene>
<feature type="coiled-coil region" evidence="1">
    <location>
        <begin position="81"/>
        <end position="108"/>
    </location>
</feature>
<evidence type="ECO:0000313" key="3">
    <source>
        <dbReference type="EMBL" id="KAJ8321278.1"/>
    </source>
</evidence>
<protein>
    <submittedName>
        <fullName evidence="3">Uncharacterized protein</fullName>
    </submittedName>
</protein>
<feature type="compositionally biased region" description="Low complexity" evidence="2">
    <location>
        <begin position="189"/>
        <end position="204"/>
    </location>
</feature>